<dbReference type="PANTHER" id="PTHR11559">
    <property type="entry name" value="CARBOXYLESTERASE"/>
    <property type="match status" value="1"/>
</dbReference>
<reference evidence="4" key="1">
    <citation type="submission" date="2018-06" db="EMBL/GenBank/DDBJ databases">
        <authorList>
            <person name="Zhirakovskaya E."/>
        </authorList>
    </citation>
    <scope>NUCLEOTIDE SEQUENCE</scope>
</reference>
<protein>
    <submittedName>
        <fullName evidence="4">Para-nitrobenzyl esterase</fullName>
        <ecNumber evidence="4">3.1.1.-</ecNumber>
    </submittedName>
</protein>
<keyword evidence="2 4" id="KW-0378">Hydrolase</keyword>
<feature type="domain" description="Carboxylesterase type B" evidence="3">
    <location>
        <begin position="408"/>
        <end position="524"/>
    </location>
</feature>
<dbReference type="PROSITE" id="PS51257">
    <property type="entry name" value="PROKAR_LIPOPROTEIN"/>
    <property type="match status" value="1"/>
</dbReference>
<dbReference type="Pfam" id="PF00135">
    <property type="entry name" value="COesterase"/>
    <property type="match status" value="2"/>
</dbReference>
<comment type="similarity">
    <text evidence="1">Belongs to the type-B carboxylesterase/lipase family.</text>
</comment>
<dbReference type="Gene3D" id="3.40.50.1820">
    <property type="entry name" value="alpha/beta hydrolase"/>
    <property type="match status" value="1"/>
</dbReference>
<gene>
    <name evidence="4" type="ORF">MNBD_ALPHA06-1961</name>
</gene>
<dbReference type="PROSITE" id="PS00941">
    <property type="entry name" value="CARBOXYLESTERASE_B_2"/>
    <property type="match status" value="1"/>
</dbReference>
<dbReference type="SUPFAM" id="SSF53474">
    <property type="entry name" value="alpha/beta-Hydrolases"/>
    <property type="match status" value="1"/>
</dbReference>
<dbReference type="GO" id="GO:0016787">
    <property type="term" value="F:hydrolase activity"/>
    <property type="evidence" value="ECO:0007669"/>
    <property type="project" value="UniProtKB-KW"/>
</dbReference>
<dbReference type="InterPro" id="IPR050309">
    <property type="entry name" value="Type-B_Carboxylest/Lipase"/>
</dbReference>
<accession>A0A3B0RT16</accession>
<name>A0A3B0RT16_9ZZZZ</name>
<feature type="domain" description="Carboxylesterase type B" evidence="3">
    <location>
        <begin position="32"/>
        <end position="369"/>
    </location>
</feature>
<dbReference type="EMBL" id="UOEE01000126">
    <property type="protein sequence ID" value="VAV91518.1"/>
    <property type="molecule type" value="Genomic_DNA"/>
</dbReference>
<dbReference type="AlphaFoldDB" id="A0A3B0RT16"/>
<evidence type="ECO:0000256" key="2">
    <source>
        <dbReference type="ARBA" id="ARBA00022801"/>
    </source>
</evidence>
<dbReference type="InterPro" id="IPR002018">
    <property type="entry name" value="CarbesteraseB"/>
</dbReference>
<evidence type="ECO:0000259" key="3">
    <source>
        <dbReference type="Pfam" id="PF00135"/>
    </source>
</evidence>
<sequence length="584" mass="63962">MKKYLFVLLVSSLVVACQKPAPSLIDVADMSTVRSIETGQIVGSITQNGSHRWAGIAFAKPPIGDLRWRAPRSPENWDGVFSAVDASARCPQMTRQTDIEKAGQLAGSEDCLYLNVWAPAFAQNAVPQADKQLPVMVFIHGGSNIWGFGGQYNSEALAKRHDLVVVTINYRLGPLGWFSQPALREGNANADDNSPNYADMDMIAALQWVRDNIASFGGNPDRVTIFGESAGAHNVGSLLAMPQANGLFNGAISQSGYFTSRSIKDQEQGVDIADGWHFKGDNAIVADLNPPAGTTGSDLADFLRQQSVADIFAAAAWTDGEPETPLVIRDGILLPEQGLEYALENPPHQIVPLITGTNRDEMKLFNIADSDLIKKAFGVLPRARDHQFYDVLSNSQSQMWRARSVDVQARRLHKNQHNPVYGYRFDWDEEGSFLGSDFAHLLGAAHAMELPFIFDGFDTFPIGGGKIFPKSGAAERDALSRSMMSYWAEFAYSYNPGRGRSGDLPLWGSWQQSTTDGQLMVLDTASDGGIRMDQKTLSIGGVYEQLAMDSKDFTDEDQCLIFEGVTGWYPETKDQSGRAHISNC</sequence>
<dbReference type="PROSITE" id="PS00122">
    <property type="entry name" value="CARBOXYLESTERASE_B_1"/>
    <property type="match status" value="1"/>
</dbReference>
<evidence type="ECO:0000256" key="1">
    <source>
        <dbReference type="ARBA" id="ARBA00005964"/>
    </source>
</evidence>
<proteinExistence type="inferred from homology"/>
<dbReference type="InterPro" id="IPR019826">
    <property type="entry name" value="Carboxylesterase_B_AS"/>
</dbReference>
<dbReference type="InterPro" id="IPR019819">
    <property type="entry name" value="Carboxylesterase_B_CS"/>
</dbReference>
<dbReference type="EC" id="3.1.1.-" evidence="4"/>
<evidence type="ECO:0000313" key="4">
    <source>
        <dbReference type="EMBL" id="VAV91518.1"/>
    </source>
</evidence>
<dbReference type="InterPro" id="IPR029058">
    <property type="entry name" value="AB_hydrolase_fold"/>
</dbReference>
<organism evidence="4">
    <name type="scientific">hydrothermal vent metagenome</name>
    <dbReference type="NCBI Taxonomy" id="652676"/>
    <lineage>
        <taxon>unclassified sequences</taxon>
        <taxon>metagenomes</taxon>
        <taxon>ecological metagenomes</taxon>
    </lineage>
</organism>